<evidence type="ECO:0000313" key="2">
    <source>
        <dbReference type="Proteomes" id="UP001228955"/>
    </source>
</evidence>
<gene>
    <name evidence="1" type="ORF">RDV51_03670</name>
</gene>
<name>A0AB38YQW0_VEIPA</name>
<protein>
    <submittedName>
        <fullName evidence="1">Uncharacterized protein</fullName>
    </submittedName>
</protein>
<dbReference type="RefSeq" id="WP_004696130.1">
    <property type="nucleotide sequence ID" value="NZ_CACRUG010000011.1"/>
</dbReference>
<accession>A0AB38YQW0</accession>
<dbReference type="Proteomes" id="UP001228955">
    <property type="component" value="Chromosome"/>
</dbReference>
<dbReference type="AlphaFoldDB" id="A0AB38YQW0"/>
<dbReference type="EMBL" id="CP133463">
    <property type="protein sequence ID" value="WMS20448.1"/>
    <property type="molecule type" value="Genomic_DNA"/>
</dbReference>
<evidence type="ECO:0000313" key="1">
    <source>
        <dbReference type="EMBL" id="WMS20448.1"/>
    </source>
</evidence>
<reference evidence="1" key="1">
    <citation type="submission" date="2023-08" db="EMBL/GenBank/DDBJ databases">
        <title>Veillonella_parvula_DSM 2007_complete_genome_hifiasm_Zymo_Research_D6332.</title>
        <authorList>
            <person name="Damerum A."/>
        </authorList>
    </citation>
    <scope>NUCLEOTIDE SEQUENCE</scope>
    <source>
        <strain evidence="1">DSM 2007</strain>
    </source>
</reference>
<proteinExistence type="predicted"/>
<sequence>MIVSTDEHEGILELTVLGSTERMINWINTVEEKDPSRRIEIEDIERKGNVVYVHCAIKSIIKP</sequence>
<organism evidence="1 2">
    <name type="scientific">Veillonella parvula</name>
    <name type="common">Staphylococcus parvulus</name>
    <dbReference type="NCBI Taxonomy" id="29466"/>
    <lineage>
        <taxon>Bacteria</taxon>
        <taxon>Bacillati</taxon>
        <taxon>Bacillota</taxon>
        <taxon>Negativicutes</taxon>
        <taxon>Veillonellales</taxon>
        <taxon>Veillonellaceae</taxon>
        <taxon>Veillonella</taxon>
    </lineage>
</organism>